<organism evidence="1 2">
    <name type="scientific">Roseateles depolymerans</name>
    <dbReference type="NCBI Taxonomy" id="76731"/>
    <lineage>
        <taxon>Bacteria</taxon>
        <taxon>Pseudomonadati</taxon>
        <taxon>Pseudomonadota</taxon>
        <taxon>Betaproteobacteria</taxon>
        <taxon>Burkholderiales</taxon>
        <taxon>Sphaerotilaceae</taxon>
        <taxon>Roseateles</taxon>
    </lineage>
</organism>
<dbReference type="RefSeq" id="WP_058933494.1">
    <property type="nucleotide sequence ID" value="NZ_CP013729.1"/>
</dbReference>
<gene>
    <name evidence="1" type="ORF">RD2015_436</name>
</gene>
<dbReference type="STRING" id="76731.RD2015_436"/>
<evidence type="ECO:0000313" key="1">
    <source>
        <dbReference type="EMBL" id="ALV04939.1"/>
    </source>
</evidence>
<dbReference type="Proteomes" id="UP000060699">
    <property type="component" value="Chromosome"/>
</dbReference>
<reference evidence="1 2" key="1">
    <citation type="submission" date="2015-12" db="EMBL/GenBank/DDBJ databases">
        <title>Complete genome of Roseateles depolymerans KCTC 42856.</title>
        <authorList>
            <person name="Kim K.M."/>
        </authorList>
    </citation>
    <scope>NUCLEOTIDE SEQUENCE [LARGE SCALE GENOMIC DNA]</scope>
    <source>
        <strain evidence="1 2">KCTC 42856</strain>
    </source>
</reference>
<dbReference type="EMBL" id="CP013729">
    <property type="protein sequence ID" value="ALV04939.1"/>
    <property type="molecule type" value="Genomic_DNA"/>
</dbReference>
<name>A0A0U3MYB4_9BURK</name>
<keyword evidence="2" id="KW-1185">Reference proteome</keyword>
<sequence>MLPAPFYSELPGDLGDDTAWFAASRPCMPPVRHALSWTARLRLSVSHAWPARTASAGEPLERLAPAASTAAR</sequence>
<protein>
    <submittedName>
        <fullName evidence="1">Uncharacterized protein</fullName>
    </submittedName>
</protein>
<accession>A0A0U3MYB4</accession>
<dbReference type="AlphaFoldDB" id="A0A0U3MYB4"/>
<evidence type="ECO:0000313" key="2">
    <source>
        <dbReference type="Proteomes" id="UP000060699"/>
    </source>
</evidence>
<dbReference type="KEGG" id="rdp:RD2015_436"/>
<proteinExistence type="predicted"/>